<reference evidence="7" key="1">
    <citation type="submission" date="2019-10" db="EMBL/GenBank/DDBJ databases">
        <title>Bird 10,000 Genomes (B10K) Project - Family phase.</title>
        <authorList>
            <person name="Zhang G."/>
        </authorList>
    </citation>
    <scope>NUCLEOTIDE SEQUENCE</scope>
    <source>
        <strain evidence="7">B10K-DU-002-69</strain>
        <tissue evidence="7">Muscle</tissue>
    </source>
</reference>
<name>A0A851D384_TODME</name>
<dbReference type="GO" id="GO:0003712">
    <property type="term" value="F:transcription coregulator activity"/>
    <property type="evidence" value="ECO:0007669"/>
    <property type="project" value="TreeGrafter"/>
</dbReference>
<feature type="domain" description="C2H2-type" evidence="6">
    <location>
        <begin position="63"/>
        <end position="83"/>
    </location>
</feature>
<dbReference type="PROSITE" id="PS00028">
    <property type="entry name" value="ZINC_FINGER_C2H2_1"/>
    <property type="match status" value="2"/>
</dbReference>
<dbReference type="PANTHER" id="PTHR46179">
    <property type="entry name" value="ZINC FINGER PROTEIN"/>
    <property type="match status" value="1"/>
</dbReference>
<proteinExistence type="predicted"/>
<dbReference type="EMBL" id="WEIS01023177">
    <property type="protein sequence ID" value="NWI64089.1"/>
    <property type="molecule type" value="Genomic_DNA"/>
</dbReference>
<feature type="domain" description="C2H2-type" evidence="6">
    <location>
        <begin position="33"/>
        <end position="62"/>
    </location>
</feature>
<dbReference type="GO" id="GO:0005634">
    <property type="term" value="C:nucleus"/>
    <property type="evidence" value="ECO:0007669"/>
    <property type="project" value="TreeGrafter"/>
</dbReference>
<evidence type="ECO:0000313" key="7">
    <source>
        <dbReference type="EMBL" id="NWI64089.1"/>
    </source>
</evidence>
<dbReference type="FunFam" id="3.30.160.60:FF:000125">
    <property type="entry name" value="Putative zinc finger protein 143"/>
    <property type="match status" value="1"/>
</dbReference>
<dbReference type="InterPro" id="IPR013087">
    <property type="entry name" value="Znf_C2H2_type"/>
</dbReference>
<keyword evidence="1" id="KW-0479">Metal-binding</keyword>
<organism evidence="7 8">
    <name type="scientific">Todus mexicanus</name>
    <name type="common">Puerto Rican tody</name>
    <dbReference type="NCBI Taxonomy" id="135184"/>
    <lineage>
        <taxon>Eukaryota</taxon>
        <taxon>Metazoa</taxon>
        <taxon>Chordata</taxon>
        <taxon>Craniata</taxon>
        <taxon>Vertebrata</taxon>
        <taxon>Euteleostomi</taxon>
        <taxon>Archelosauria</taxon>
        <taxon>Archosauria</taxon>
        <taxon>Dinosauria</taxon>
        <taxon>Saurischia</taxon>
        <taxon>Theropoda</taxon>
        <taxon>Coelurosauria</taxon>
        <taxon>Aves</taxon>
        <taxon>Neognathae</taxon>
        <taxon>Neoaves</taxon>
        <taxon>Telluraves</taxon>
        <taxon>Coraciimorphae</taxon>
        <taxon>Coraciiformes</taxon>
        <taxon>Todidae</taxon>
        <taxon>Todus</taxon>
    </lineage>
</organism>
<evidence type="ECO:0000256" key="5">
    <source>
        <dbReference type="PROSITE-ProRule" id="PRU00042"/>
    </source>
</evidence>
<dbReference type="OrthoDB" id="6277246at2759"/>
<dbReference type="AlphaFoldDB" id="A0A851D384"/>
<dbReference type="InterPro" id="IPR031799">
    <property type="entry name" value="Znf-C2H2_ribbon"/>
</dbReference>
<evidence type="ECO:0000256" key="2">
    <source>
        <dbReference type="ARBA" id="ARBA00022737"/>
    </source>
</evidence>
<dbReference type="InterPro" id="IPR036236">
    <property type="entry name" value="Znf_C2H2_sf"/>
</dbReference>
<keyword evidence="2" id="KW-0677">Repeat</keyword>
<dbReference type="PANTHER" id="PTHR46179:SF5">
    <property type="entry name" value="ZINC FINGER PROTEIN ZXDC"/>
    <property type="match status" value="1"/>
</dbReference>
<evidence type="ECO:0000256" key="1">
    <source>
        <dbReference type="ARBA" id="ARBA00022723"/>
    </source>
</evidence>
<comment type="caution">
    <text evidence="7">The sequence shown here is derived from an EMBL/GenBank/DDBJ whole genome shotgun (WGS) entry which is preliminary data.</text>
</comment>
<keyword evidence="8" id="KW-1185">Reference proteome</keyword>
<protein>
    <submittedName>
        <fullName evidence="7">ZXDC protein</fullName>
    </submittedName>
</protein>
<evidence type="ECO:0000313" key="8">
    <source>
        <dbReference type="Proteomes" id="UP000660247"/>
    </source>
</evidence>
<evidence type="ECO:0000256" key="4">
    <source>
        <dbReference type="ARBA" id="ARBA00022833"/>
    </source>
</evidence>
<dbReference type="Pfam" id="PF15909">
    <property type="entry name" value="zf-C2H2_8"/>
    <property type="match status" value="1"/>
</dbReference>
<evidence type="ECO:0000256" key="3">
    <source>
        <dbReference type="ARBA" id="ARBA00022771"/>
    </source>
</evidence>
<dbReference type="InterPro" id="IPR051061">
    <property type="entry name" value="Zinc_finger_trans_reg"/>
</dbReference>
<gene>
    <name evidence="7" type="primary">Zxdc</name>
    <name evidence="7" type="ORF">TODMEX_R06739</name>
</gene>
<sequence>RPYGCPVPGCTWSFATAYKLRRHLHSHDKLRPFTCSVPGCAKRFTTVYNLRAHSRAHEKDGVHKCEACGLRFPNAARLARHQR</sequence>
<feature type="non-terminal residue" evidence="7">
    <location>
        <position position="83"/>
    </location>
</feature>
<evidence type="ECO:0000259" key="6">
    <source>
        <dbReference type="PROSITE" id="PS50157"/>
    </source>
</evidence>
<dbReference type="Proteomes" id="UP000660247">
    <property type="component" value="Unassembled WGS sequence"/>
</dbReference>
<dbReference type="SMART" id="SM00355">
    <property type="entry name" value="ZnF_C2H2"/>
    <property type="match status" value="3"/>
</dbReference>
<dbReference type="SUPFAM" id="SSF57667">
    <property type="entry name" value="beta-beta-alpha zinc fingers"/>
    <property type="match status" value="2"/>
</dbReference>
<dbReference type="GO" id="GO:0008270">
    <property type="term" value="F:zinc ion binding"/>
    <property type="evidence" value="ECO:0007669"/>
    <property type="project" value="UniProtKB-KW"/>
</dbReference>
<dbReference type="FunFam" id="3.30.160.60:FF:000257">
    <property type="entry name" value="ZXD family zinc finger C"/>
    <property type="match status" value="1"/>
</dbReference>
<dbReference type="Gene3D" id="3.30.160.60">
    <property type="entry name" value="Classic Zinc Finger"/>
    <property type="match status" value="3"/>
</dbReference>
<accession>A0A851D384</accession>
<keyword evidence="4" id="KW-0862">Zinc</keyword>
<feature type="non-terminal residue" evidence="7">
    <location>
        <position position="1"/>
    </location>
</feature>
<dbReference type="PROSITE" id="PS50157">
    <property type="entry name" value="ZINC_FINGER_C2H2_2"/>
    <property type="match status" value="3"/>
</dbReference>
<keyword evidence="3 5" id="KW-0863">Zinc-finger</keyword>
<dbReference type="GO" id="GO:0006357">
    <property type="term" value="P:regulation of transcription by RNA polymerase II"/>
    <property type="evidence" value="ECO:0007669"/>
    <property type="project" value="TreeGrafter"/>
</dbReference>
<feature type="domain" description="C2H2-type" evidence="6">
    <location>
        <begin position="3"/>
        <end position="32"/>
    </location>
</feature>